<feature type="signal peptide" evidence="3">
    <location>
        <begin position="1"/>
        <end position="23"/>
    </location>
</feature>
<keyword evidence="2" id="KW-0472">Membrane</keyword>
<keyword evidence="2" id="KW-0812">Transmembrane</keyword>
<dbReference type="FunCoup" id="A0A6P7LPL5">
    <property type="interactions" value="695"/>
</dbReference>
<dbReference type="Proteomes" id="UP000515150">
    <property type="component" value="Chromosome 22"/>
</dbReference>
<reference evidence="5" key="1">
    <citation type="submission" date="2025-08" db="UniProtKB">
        <authorList>
            <consortium name="RefSeq"/>
        </authorList>
    </citation>
    <scope>IDENTIFICATION</scope>
</reference>
<evidence type="ECO:0000313" key="4">
    <source>
        <dbReference type="Proteomes" id="UP000515150"/>
    </source>
</evidence>
<keyword evidence="2" id="KW-1133">Transmembrane helix</keyword>
<feature type="chain" id="PRO_5027612880" evidence="3">
    <location>
        <begin position="24"/>
        <end position="168"/>
    </location>
</feature>
<proteinExistence type="predicted"/>
<dbReference type="OrthoDB" id="5829916at2759"/>
<dbReference type="InterPro" id="IPR052304">
    <property type="entry name" value="PTTG1IP"/>
</dbReference>
<name>A0A6P7LPL5_BETSP</name>
<dbReference type="InParanoid" id="A0A6P7LPL5"/>
<dbReference type="CTD" id="321786"/>
<organism evidence="4 5">
    <name type="scientific">Betta splendens</name>
    <name type="common">Siamese fighting fish</name>
    <dbReference type="NCBI Taxonomy" id="158456"/>
    <lineage>
        <taxon>Eukaryota</taxon>
        <taxon>Metazoa</taxon>
        <taxon>Chordata</taxon>
        <taxon>Craniata</taxon>
        <taxon>Vertebrata</taxon>
        <taxon>Euteleostomi</taxon>
        <taxon>Actinopterygii</taxon>
        <taxon>Neopterygii</taxon>
        <taxon>Teleostei</taxon>
        <taxon>Neoteleostei</taxon>
        <taxon>Acanthomorphata</taxon>
        <taxon>Anabantaria</taxon>
        <taxon>Anabantiformes</taxon>
        <taxon>Anabantoidei</taxon>
        <taxon>Osphronemidae</taxon>
        <taxon>Betta</taxon>
    </lineage>
</organism>
<gene>
    <name evidence="5" type="primary">pttg1ipa</name>
</gene>
<dbReference type="PANTHER" id="PTHR15191:SF13">
    <property type="entry name" value="PTTG1-INTERACTING PROTEIN A"/>
    <property type="match status" value="1"/>
</dbReference>
<dbReference type="KEGG" id="bspl:114849063"/>
<keyword evidence="3" id="KW-0732">Signal</keyword>
<dbReference type="AlphaFoldDB" id="A0A6P7LPL5"/>
<dbReference type="PANTHER" id="PTHR15191">
    <property type="entry name" value="PROTEIN CBG20567"/>
    <property type="match status" value="1"/>
</dbReference>
<evidence type="ECO:0000256" key="2">
    <source>
        <dbReference type="SAM" id="Phobius"/>
    </source>
</evidence>
<sequence>MMLDSRTLFHALLLVFGLATAFAQTAAPSQGCESFNGTSCEQCLQNVSCLWCIPSKTCMTYPVRTILPPSSVCKLNDARWGLCWMNFQILIITLSVIGGVLIIAFFVCLFCCCKCENCGNTSFEAKMMRQASKTKAKQEERKAEMKQRHEEIRKKYGLSGPNPYARFE</sequence>
<dbReference type="GO" id="GO:0006606">
    <property type="term" value="P:protein import into nucleus"/>
    <property type="evidence" value="ECO:0007669"/>
    <property type="project" value="TreeGrafter"/>
</dbReference>
<accession>A0A6P7LPL5</accession>
<protein>
    <submittedName>
        <fullName evidence="5">PTTG1 interacting protein a</fullName>
    </submittedName>
</protein>
<dbReference type="GeneID" id="114849063"/>
<evidence type="ECO:0000313" key="5">
    <source>
        <dbReference type="RefSeq" id="XP_028995934.1"/>
    </source>
</evidence>
<keyword evidence="4" id="KW-1185">Reference proteome</keyword>
<evidence type="ECO:0000256" key="1">
    <source>
        <dbReference type="SAM" id="Coils"/>
    </source>
</evidence>
<evidence type="ECO:0000256" key="3">
    <source>
        <dbReference type="SAM" id="SignalP"/>
    </source>
</evidence>
<feature type="coiled-coil region" evidence="1">
    <location>
        <begin position="128"/>
        <end position="155"/>
    </location>
</feature>
<keyword evidence="1" id="KW-0175">Coiled coil</keyword>
<dbReference type="GO" id="GO:0005634">
    <property type="term" value="C:nucleus"/>
    <property type="evidence" value="ECO:0007669"/>
    <property type="project" value="TreeGrafter"/>
</dbReference>
<feature type="transmembrane region" description="Helical" evidence="2">
    <location>
        <begin position="89"/>
        <end position="112"/>
    </location>
</feature>
<dbReference type="GO" id="GO:0005737">
    <property type="term" value="C:cytoplasm"/>
    <property type="evidence" value="ECO:0007669"/>
    <property type="project" value="TreeGrafter"/>
</dbReference>
<dbReference type="RefSeq" id="XP_028995934.1">
    <property type="nucleotide sequence ID" value="XM_029140101.3"/>
</dbReference>